<feature type="compositionally biased region" description="Polar residues" evidence="4">
    <location>
        <begin position="341"/>
        <end position="351"/>
    </location>
</feature>
<feature type="coiled-coil region" evidence="3">
    <location>
        <begin position="1143"/>
        <end position="1177"/>
    </location>
</feature>
<dbReference type="InterPro" id="IPR053039">
    <property type="entry name" value="Polarity_Bud-Selection_Reg"/>
</dbReference>
<dbReference type="Pfam" id="PF00018">
    <property type="entry name" value="SH3_1"/>
    <property type="match status" value="1"/>
</dbReference>
<comment type="caution">
    <text evidence="6">The sequence shown here is derived from an EMBL/GenBank/DDBJ whole genome shotgun (WGS) entry which is preliminary data.</text>
</comment>
<reference evidence="6 7" key="1">
    <citation type="submission" date="2016-07" db="EMBL/GenBank/DDBJ databases">
        <title>Pervasive Adenine N6-methylation of Active Genes in Fungi.</title>
        <authorList>
            <consortium name="DOE Joint Genome Institute"/>
            <person name="Mondo S.J."/>
            <person name="Dannebaum R.O."/>
            <person name="Kuo R.C."/>
            <person name="Labutti K."/>
            <person name="Haridas S."/>
            <person name="Kuo A."/>
            <person name="Salamov A."/>
            <person name="Ahrendt S.R."/>
            <person name="Lipzen A."/>
            <person name="Sullivan W."/>
            <person name="Andreopoulos W.B."/>
            <person name="Clum A."/>
            <person name="Lindquist E."/>
            <person name="Daum C."/>
            <person name="Ramamoorthy G.K."/>
            <person name="Gryganskyi A."/>
            <person name="Culley D."/>
            <person name="Magnuson J.K."/>
            <person name="James T.Y."/>
            <person name="O'Malley M.A."/>
            <person name="Stajich J.E."/>
            <person name="Spatafora J.W."/>
            <person name="Visel A."/>
            <person name="Grigoriev I.V."/>
        </authorList>
    </citation>
    <scope>NUCLEOTIDE SEQUENCE [LARGE SCALE GENOMIC DNA]</scope>
    <source>
        <strain evidence="6 7">NRRL 3301</strain>
    </source>
</reference>
<dbReference type="AlphaFoldDB" id="A0A1X2G738"/>
<protein>
    <recommendedName>
        <fullName evidence="5">SH3 domain-containing protein</fullName>
    </recommendedName>
</protein>
<evidence type="ECO:0000256" key="2">
    <source>
        <dbReference type="PROSITE-ProRule" id="PRU00192"/>
    </source>
</evidence>
<keyword evidence="1 2" id="KW-0728">SH3 domain</keyword>
<dbReference type="OrthoDB" id="196165at2759"/>
<feature type="compositionally biased region" description="Basic residues" evidence="4">
    <location>
        <begin position="402"/>
        <end position="412"/>
    </location>
</feature>
<feature type="compositionally biased region" description="Acidic residues" evidence="4">
    <location>
        <begin position="30"/>
        <end position="54"/>
    </location>
</feature>
<dbReference type="SUPFAM" id="SSF50044">
    <property type="entry name" value="SH3-domain"/>
    <property type="match status" value="1"/>
</dbReference>
<dbReference type="Gene3D" id="2.30.30.40">
    <property type="entry name" value="SH3 Domains"/>
    <property type="match status" value="1"/>
</dbReference>
<dbReference type="Proteomes" id="UP000242146">
    <property type="component" value="Unassembled WGS sequence"/>
</dbReference>
<keyword evidence="3" id="KW-0175">Coiled coil</keyword>
<dbReference type="PANTHER" id="PTHR47775:SF1">
    <property type="entry name" value="BUD SITE SELECTION PROTEIN 14"/>
    <property type="match status" value="1"/>
</dbReference>
<name>A0A1X2G738_9FUNG</name>
<keyword evidence="7" id="KW-1185">Reference proteome</keyword>
<feature type="compositionally biased region" description="Polar residues" evidence="4">
    <location>
        <begin position="1069"/>
        <end position="1085"/>
    </location>
</feature>
<dbReference type="SMART" id="SM00326">
    <property type="entry name" value="SH3"/>
    <property type="match status" value="1"/>
</dbReference>
<dbReference type="STRING" id="101127.A0A1X2G738"/>
<feature type="compositionally biased region" description="Low complexity" evidence="4">
    <location>
        <begin position="825"/>
        <end position="834"/>
    </location>
</feature>
<feature type="region of interest" description="Disordered" evidence="4">
    <location>
        <begin position="30"/>
        <end position="59"/>
    </location>
</feature>
<evidence type="ECO:0000313" key="6">
    <source>
        <dbReference type="EMBL" id="ORX46778.1"/>
    </source>
</evidence>
<dbReference type="InterPro" id="IPR001452">
    <property type="entry name" value="SH3_domain"/>
</dbReference>
<feature type="compositionally biased region" description="Pro residues" evidence="4">
    <location>
        <begin position="924"/>
        <end position="936"/>
    </location>
</feature>
<evidence type="ECO:0000256" key="4">
    <source>
        <dbReference type="SAM" id="MobiDB-lite"/>
    </source>
</evidence>
<dbReference type="EMBL" id="MCGT01000036">
    <property type="protein sequence ID" value="ORX46778.1"/>
    <property type="molecule type" value="Genomic_DNA"/>
</dbReference>
<feature type="region of interest" description="Disordered" evidence="4">
    <location>
        <begin position="812"/>
        <end position="834"/>
    </location>
</feature>
<feature type="compositionally biased region" description="Low complexity" evidence="4">
    <location>
        <begin position="906"/>
        <end position="915"/>
    </location>
</feature>
<organism evidence="6 7">
    <name type="scientific">Hesseltinella vesiculosa</name>
    <dbReference type="NCBI Taxonomy" id="101127"/>
    <lineage>
        <taxon>Eukaryota</taxon>
        <taxon>Fungi</taxon>
        <taxon>Fungi incertae sedis</taxon>
        <taxon>Mucoromycota</taxon>
        <taxon>Mucoromycotina</taxon>
        <taxon>Mucoromycetes</taxon>
        <taxon>Mucorales</taxon>
        <taxon>Cunninghamellaceae</taxon>
        <taxon>Hesseltinella</taxon>
    </lineage>
</organism>
<feature type="coiled-coil region" evidence="3">
    <location>
        <begin position="1003"/>
        <end position="1037"/>
    </location>
</feature>
<feature type="compositionally biased region" description="Low complexity" evidence="4">
    <location>
        <begin position="490"/>
        <end position="537"/>
    </location>
</feature>
<dbReference type="GO" id="GO:0051286">
    <property type="term" value="C:cell tip"/>
    <property type="evidence" value="ECO:0007669"/>
    <property type="project" value="TreeGrafter"/>
</dbReference>
<evidence type="ECO:0000259" key="5">
    <source>
        <dbReference type="PROSITE" id="PS50002"/>
    </source>
</evidence>
<accession>A0A1X2G738</accession>
<feature type="compositionally biased region" description="Low complexity" evidence="4">
    <location>
        <begin position="389"/>
        <end position="401"/>
    </location>
</feature>
<feature type="domain" description="SH3" evidence="5">
    <location>
        <begin position="65"/>
        <end position="126"/>
    </location>
</feature>
<feature type="region of interest" description="Disordered" evidence="4">
    <location>
        <begin position="856"/>
        <end position="946"/>
    </location>
</feature>
<dbReference type="PANTHER" id="PTHR47775">
    <property type="entry name" value="BUD SITE SELECTION PROTEIN 14"/>
    <property type="match status" value="1"/>
</dbReference>
<gene>
    <name evidence="6" type="ORF">DM01DRAFT_1386118</name>
</gene>
<dbReference type="GO" id="GO:0015630">
    <property type="term" value="C:microtubule cytoskeleton"/>
    <property type="evidence" value="ECO:0007669"/>
    <property type="project" value="TreeGrafter"/>
</dbReference>
<evidence type="ECO:0000256" key="3">
    <source>
        <dbReference type="SAM" id="Coils"/>
    </source>
</evidence>
<dbReference type="InterPro" id="IPR036028">
    <property type="entry name" value="SH3-like_dom_sf"/>
</dbReference>
<feature type="region of interest" description="Disordered" evidence="4">
    <location>
        <begin position="1047"/>
        <end position="1091"/>
    </location>
</feature>
<feature type="compositionally biased region" description="Basic and acidic residues" evidence="4">
    <location>
        <begin position="353"/>
        <end position="362"/>
    </location>
</feature>
<proteinExistence type="predicted"/>
<feature type="region of interest" description="Disordered" evidence="4">
    <location>
        <begin position="226"/>
        <end position="560"/>
    </location>
</feature>
<dbReference type="GO" id="GO:0030950">
    <property type="term" value="P:establishment or maintenance of actin cytoskeleton polarity"/>
    <property type="evidence" value="ECO:0007669"/>
    <property type="project" value="TreeGrafter"/>
</dbReference>
<evidence type="ECO:0000256" key="1">
    <source>
        <dbReference type="ARBA" id="ARBA00022443"/>
    </source>
</evidence>
<feature type="compositionally biased region" description="Low complexity" evidence="4">
    <location>
        <begin position="455"/>
        <end position="483"/>
    </location>
</feature>
<sequence>MNSNKNARRLTGYNSSYQSSSLYDDNMTDDYYDNFDHDNDEDDHDTSNDDDDDSNSVLSVPDPNIDFDMVYALHTFAATVDGQASVVKGDALTLLDDSNSYWWLVKVLKTSEVGYIPAENIETPYERLARLNSHRNIELTRRDIQDAFPVPPSSKAKSKKRVKLSKGVKFQSQVIFGGDSGDENDFAEEFDVWDETISLGDSDSSSNGSSDDDDYFNHHTSYDYDYTMINQGPPTAGPNAVHHPPRSQHDPASQQKGPPNGVPRIVTQPMGARSGDLESPASWSAGSSPRHAGGRSPHQQTNGMPLMREESSEPDTIKISLTPASARDSTLFDQRYYEQMDNGQSRSSQDQRPGAKLERLLSGEESPTSPKNNKKSGLRKLFSRNKDASSSSSQQQQQQQHQHQHQHQHNQHNQHQQQQHSPVSQGPSLEHHHPQQPHQRQQQDRSQQHPHHQHPSTQPQHQPQPYSYAQHQDNNDSSSMMSSPTDVYTPSISSPVHSLSSIGASSSIMVSPVSPSHVSSPLRNSYQPSLQQQSLPSMRPAHHEHHHHRPLQPHALTPPSTEAPTTLMIHAGNFIFPDGQPKSAQAYTSTNTLELIEQIMASMGQEPSEAINYSLIVKGVDGDEYTLVPSDQPVTIYQSLTGHLNMPMPSLKKARRISQLMSTGDGDAHIGRPRHQDKEDMDDQPAVRFYLHHKRKQVQADEMLRIKVTLLASEMPDQTHLFSSGLPRLDKSLSVPLHGSVGDVAALILERFHVLNGVVDGSPELEDRIEALRLDGDHSPAFFRLIVVQYGQERTLHVNDPITKAFEGEPLPTVLSTRSSHPDRSSIASMSSVIQSPQPDETYFIVRRVQQPLAQALPTAPPPQRPSRTHRPPVRQNTPLPNQHVAPEQQDRDMTSSLSPPPPLPQHLQQQQQAPTMEAMDAPLPAPTSQPPPPPHQQSQQRSDDDHGDVLWKLDQELDHLAHTRNSNDMLTEAVTQYQQRHQHHDVDQVPLQDKLRLEQEMLLREQEQLRIQEEHLRQQQERIKIQRDQLQQQESATAALHFIDHQPSHERSPLSPEPVEHTLPPRADSSSPIDHHFQQSTPAPKSSKRRDSIQSILYWDDFGMEELMIMIRGSARCQEVLQRRDNERRSKRASKHYTAPIRNEINEVFKETYSQIEQLEKELDVLMAQALNVYGN</sequence>
<dbReference type="PROSITE" id="PS50002">
    <property type="entry name" value="SH3"/>
    <property type="match status" value="1"/>
</dbReference>
<feature type="compositionally biased region" description="Basic residues" evidence="4">
    <location>
        <begin position="540"/>
        <end position="551"/>
    </location>
</feature>
<dbReference type="GO" id="GO:0008104">
    <property type="term" value="P:intracellular protein localization"/>
    <property type="evidence" value="ECO:0007669"/>
    <property type="project" value="TreeGrafter"/>
</dbReference>
<evidence type="ECO:0000313" key="7">
    <source>
        <dbReference type="Proteomes" id="UP000242146"/>
    </source>
</evidence>
<feature type="compositionally biased region" description="Basic residues" evidence="4">
    <location>
        <begin position="372"/>
        <end position="383"/>
    </location>
</feature>